<evidence type="ECO:0000313" key="2">
    <source>
        <dbReference type="Proteomes" id="UP000037510"/>
    </source>
</evidence>
<protein>
    <submittedName>
        <fullName evidence="1">Uncharacterized protein</fullName>
    </submittedName>
</protein>
<organism evidence="1 2">
    <name type="scientific">Operophtera brumata</name>
    <name type="common">Winter moth</name>
    <name type="synonym">Phalaena brumata</name>
    <dbReference type="NCBI Taxonomy" id="104452"/>
    <lineage>
        <taxon>Eukaryota</taxon>
        <taxon>Metazoa</taxon>
        <taxon>Ecdysozoa</taxon>
        <taxon>Arthropoda</taxon>
        <taxon>Hexapoda</taxon>
        <taxon>Insecta</taxon>
        <taxon>Pterygota</taxon>
        <taxon>Neoptera</taxon>
        <taxon>Endopterygota</taxon>
        <taxon>Lepidoptera</taxon>
        <taxon>Glossata</taxon>
        <taxon>Ditrysia</taxon>
        <taxon>Geometroidea</taxon>
        <taxon>Geometridae</taxon>
        <taxon>Larentiinae</taxon>
        <taxon>Operophtera</taxon>
    </lineage>
</organism>
<gene>
    <name evidence="1" type="ORF">OBRU01_10250</name>
</gene>
<reference evidence="1 2" key="1">
    <citation type="journal article" date="2015" name="Genome Biol. Evol.">
        <title>The genome of winter moth (Operophtera brumata) provides a genomic perspective on sexual dimorphism and phenology.</title>
        <authorList>
            <person name="Derks M.F."/>
            <person name="Smit S."/>
            <person name="Salis L."/>
            <person name="Schijlen E."/>
            <person name="Bossers A."/>
            <person name="Mateman C."/>
            <person name="Pijl A.S."/>
            <person name="de Ridder D."/>
            <person name="Groenen M.A."/>
            <person name="Visser M.E."/>
            <person name="Megens H.J."/>
        </authorList>
    </citation>
    <scope>NUCLEOTIDE SEQUENCE [LARGE SCALE GENOMIC DNA]</scope>
    <source>
        <strain evidence="1">WM2013NL</strain>
        <tissue evidence="1">Head and thorax</tissue>
    </source>
</reference>
<accession>A0A0L7L3E1</accession>
<dbReference type="EMBL" id="JTDY01003171">
    <property type="protein sequence ID" value="KOB70018.1"/>
    <property type="molecule type" value="Genomic_DNA"/>
</dbReference>
<evidence type="ECO:0000313" key="1">
    <source>
        <dbReference type="EMBL" id="KOB70018.1"/>
    </source>
</evidence>
<keyword evidence="2" id="KW-1185">Reference proteome</keyword>
<proteinExistence type="predicted"/>
<name>A0A0L7L3E1_OPEBR</name>
<sequence>METESTTLLNQLRLKHKNQVNTLRALLVALLGISMSACAFASQPVELELDDDQVTQQLNNVSFARRSNSLKKQAKSYIMYCAAPGCKSHSPRRQNNDMNKVTIGK</sequence>
<dbReference type="AlphaFoldDB" id="A0A0L7L3E1"/>
<dbReference type="Proteomes" id="UP000037510">
    <property type="component" value="Unassembled WGS sequence"/>
</dbReference>
<comment type="caution">
    <text evidence="1">The sequence shown here is derived from an EMBL/GenBank/DDBJ whole genome shotgun (WGS) entry which is preliminary data.</text>
</comment>